<gene>
    <name evidence="2" type="ORF">Bccel_3065</name>
</gene>
<evidence type="ECO:0000256" key="1">
    <source>
        <dbReference type="SAM" id="Phobius"/>
    </source>
</evidence>
<keyword evidence="1" id="KW-0472">Membrane</keyword>
<comment type="caution">
    <text evidence="2">The sequence shown here is derived from an EMBL/GenBank/DDBJ whole genome shotgun (WGS) entry which is preliminary data.</text>
</comment>
<dbReference type="Proteomes" id="UP000036923">
    <property type="component" value="Unassembled WGS sequence"/>
</dbReference>
<keyword evidence="1" id="KW-0812">Transmembrane</keyword>
<evidence type="ECO:0000313" key="2">
    <source>
        <dbReference type="EMBL" id="KNY27794.1"/>
    </source>
</evidence>
<evidence type="ECO:0000313" key="3">
    <source>
        <dbReference type="Proteomes" id="UP000036923"/>
    </source>
</evidence>
<accession>A0A0L6JPT1</accession>
<protein>
    <submittedName>
        <fullName evidence="2">Uncharacterized protein</fullName>
    </submittedName>
</protein>
<dbReference type="EMBL" id="LGTC01000001">
    <property type="protein sequence ID" value="KNY27794.1"/>
    <property type="molecule type" value="Genomic_DNA"/>
</dbReference>
<dbReference type="STRING" id="398512.Bccel_3065"/>
<feature type="transmembrane region" description="Helical" evidence="1">
    <location>
        <begin position="105"/>
        <end position="124"/>
    </location>
</feature>
<reference evidence="3" key="1">
    <citation type="submission" date="2015-07" db="EMBL/GenBank/DDBJ databases">
        <title>Near-Complete Genome Sequence of the Cellulolytic Bacterium Bacteroides (Pseudobacteroides) cellulosolvens ATCC 35603.</title>
        <authorList>
            <person name="Dassa B."/>
            <person name="Utturkar S.M."/>
            <person name="Klingeman D.M."/>
            <person name="Hurt R.A."/>
            <person name="Keller M."/>
            <person name="Xu J."/>
            <person name="Reddy Y.H.K."/>
            <person name="Borovok I."/>
            <person name="Grinberg I.R."/>
            <person name="Lamed R."/>
            <person name="Zhivin O."/>
            <person name="Bayer E.A."/>
            <person name="Brown S.D."/>
        </authorList>
    </citation>
    <scope>NUCLEOTIDE SEQUENCE [LARGE SCALE GENOMIC DNA]</scope>
    <source>
        <strain evidence="3">DSM 2933</strain>
    </source>
</reference>
<sequence length="151" mass="17473" precursor="true">MTLVIMLITFICGIMILVTDRKSASSRWLSLILFFASLASFANAIQDFFPVFMYKNLSITLSKQTLDNIDRINAFLTQIGEHIICYFFFMYCVSYSGLFNKKKRHILGIGIFTITAVSFFSFPITTNHEKVDMYIYADYYRFLALWSVPAV</sequence>
<feature type="transmembrane region" description="Helical" evidence="1">
    <location>
        <begin position="72"/>
        <end position="93"/>
    </location>
</feature>
<keyword evidence="3" id="KW-1185">Reference proteome</keyword>
<dbReference type="AlphaFoldDB" id="A0A0L6JPT1"/>
<keyword evidence="1" id="KW-1133">Transmembrane helix</keyword>
<organism evidence="2 3">
    <name type="scientific">Pseudobacteroides cellulosolvens ATCC 35603 = DSM 2933</name>
    <dbReference type="NCBI Taxonomy" id="398512"/>
    <lineage>
        <taxon>Bacteria</taxon>
        <taxon>Bacillati</taxon>
        <taxon>Bacillota</taxon>
        <taxon>Clostridia</taxon>
        <taxon>Eubacteriales</taxon>
        <taxon>Oscillospiraceae</taxon>
        <taxon>Pseudobacteroides</taxon>
    </lineage>
</organism>
<proteinExistence type="predicted"/>
<name>A0A0L6JPT1_9FIRM</name>
<dbReference type="RefSeq" id="WP_036941935.1">
    <property type="nucleotide sequence ID" value="NZ_JQKC01000017.1"/>
</dbReference>